<feature type="transmembrane region" description="Helical" evidence="2">
    <location>
        <begin position="7"/>
        <end position="32"/>
    </location>
</feature>
<evidence type="ECO:0000256" key="2">
    <source>
        <dbReference type="SAM" id="Phobius"/>
    </source>
</evidence>
<proteinExistence type="predicted"/>
<keyword evidence="4" id="KW-1185">Reference proteome</keyword>
<dbReference type="Proteomes" id="UP001331761">
    <property type="component" value="Unassembled WGS sequence"/>
</dbReference>
<keyword evidence="2" id="KW-0472">Membrane</keyword>
<evidence type="ECO:0008006" key="5">
    <source>
        <dbReference type="Google" id="ProtNLM"/>
    </source>
</evidence>
<keyword evidence="2" id="KW-1133">Transmembrane helix</keyword>
<organism evidence="3 4">
    <name type="scientific">Trichostrongylus colubriformis</name>
    <name type="common">Black scour worm</name>
    <dbReference type="NCBI Taxonomy" id="6319"/>
    <lineage>
        <taxon>Eukaryota</taxon>
        <taxon>Metazoa</taxon>
        <taxon>Ecdysozoa</taxon>
        <taxon>Nematoda</taxon>
        <taxon>Chromadorea</taxon>
        <taxon>Rhabditida</taxon>
        <taxon>Rhabditina</taxon>
        <taxon>Rhabditomorpha</taxon>
        <taxon>Strongyloidea</taxon>
        <taxon>Trichostrongylidae</taxon>
        <taxon>Trichostrongylus</taxon>
    </lineage>
</organism>
<feature type="transmembrane region" description="Helical" evidence="2">
    <location>
        <begin position="38"/>
        <end position="64"/>
    </location>
</feature>
<dbReference type="EMBL" id="WIXE01016008">
    <property type="protein sequence ID" value="KAK5973013.1"/>
    <property type="molecule type" value="Genomic_DNA"/>
</dbReference>
<dbReference type="AlphaFoldDB" id="A0AAN8FYH1"/>
<protein>
    <recommendedName>
        <fullName evidence="5">MARVEL domain-containing protein</fullName>
    </recommendedName>
</protein>
<evidence type="ECO:0000313" key="3">
    <source>
        <dbReference type="EMBL" id="KAK5973013.1"/>
    </source>
</evidence>
<feature type="transmembrane region" description="Helical" evidence="2">
    <location>
        <begin position="76"/>
        <end position="95"/>
    </location>
</feature>
<accession>A0AAN8FYH1</accession>
<feature type="compositionally biased region" description="Polar residues" evidence="1">
    <location>
        <begin position="183"/>
        <end position="197"/>
    </location>
</feature>
<feature type="transmembrane region" description="Helical" evidence="2">
    <location>
        <begin position="115"/>
        <end position="140"/>
    </location>
</feature>
<comment type="caution">
    <text evidence="3">The sequence shown here is derived from an EMBL/GenBank/DDBJ whole genome shotgun (WGS) entry which is preliminary data.</text>
</comment>
<evidence type="ECO:0000313" key="4">
    <source>
        <dbReference type="Proteomes" id="UP001331761"/>
    </source>
</evidence>
<name>A0AAN8FYH1_TRICO</name>
<evidence type="ECO:0000256" key="1">
    <source>
        <dbReference type="SAM" id="MobiDB-lite"/>
    </source>
</evidence>
<gene>
    <name evidence="3" type="ORF">GCK32_004264</name>
</gene>
<sequence length="197" mass="21770">MRLESNIYFYLVVRLLCTINCMIALFCVALSSGWTGRLASVIGLIFTLISLLFIGGAIATLFAWNLSDMSLPKRSLFMLVFILTSVISGVMYLVAFNTCDAYNQYGCFQTYYGGAFRIAAAFSFISVAFAVIDLILNFFFYYQRHAIAPVAEPAPVSLPDPRSPSPSILKKKHVSIVGDDDSYSYSPRTTTGHSTEV</sequence>
<reference evidence="3 4" key="1">
    <citation type="submission" date="2019-10" db="EMBL/GenBank/DDBJ databases">
        <title>Assembly and Annotation for the nematode Trichostrongylus colubriformis.</title>
        <authorList>
            <person name="Martin J."/>
        </authorList>
    </citation>
    <scope>NUCLEOTIDE SEQUENCE [LARGE SCALE GENOMIC DNA]</scope>
    <source>
        <strain evidence="3">G859</strain>
        <tissue evidence="3">Whole worm</tissue>
    </source>
</reference>
<keyword evidence="2" id="KW-0812">Transmembrane</keyword>
<feature type="region of interest" description="Disordered" evidence="1">
    <location>
        <begin position="156"/>
        <end position="197"/>
    </location>
</feature>